<protein>
    <submittedName>
        <fullName evidence="1">Uncharacterized protein</fullName>
    </submittedName>
</protein>
<feature type="non-terminal residue" evidence="1">
    <location>
        <position position="67"/>
    </location>
</feature>
<dbReference type="EMBL" id="CATOBB020000140">
    <property type="protein sequence ID" value="CAM9122812.1"/>
    <property type="molecule type" value="Genomic_DNA"/>
</dbReference>
<reference evidence="1" key="1">
    <citation type="submission" date="2025-03" db="EMBL/GenBank/DDBJ databases">
        <authorList>
            <consortium name="ELIXIR-Norway"/>
            <consortium name="Elixir Norway"/>
        </authorList>
    </citation>
    <scope>NUCLEOTIDE SEQUENCE</scope>
</reference>
<evidence type="ECO:0000313" key="2">
    <source>
        <dbReference type="Proteomes" id="UP001162501"/>
    </source>
</evidence>
<gene>
    <name evidence="1" type="ORF">MRATA1EN22A_LOCUS28727</name>
</gene>
<sequence length="67" mass="6943">MGAQGPGWAAQEVQRRLRGPQVAQRPAGGGQRRARKPETSGATWPWGVPGAGGPGEAGAGRGQRAWR</sequence>
<name>A0ACB1KDU6_RANTA</name>
<dbReference type="Proteomes" id="UP001162501">
    <property type="component" value="Unassembled WGS sequence"/>
</dbReference>
<evidence type="ECO:0000313" key="1">
    <source>
        <dbReference type="EMBL" id="CAM9122812.1"/>
    </source>
</evidence>
<accession>A0ACB1KDU6</accession>
<proteinExistence type="predicted"/>
<organism evidence="1 2">
    <name type="scientific">Rangifer tarandus platyrhynchus</name>
    <name type="common">Svalbard reindeer</name>
    <dbReference type="NCBI Taxonomy" id="3082113"/>
    <lineage>
        <taxon>Eukaryota</taxon>
        <taxon>Metazoa</taxon>
        <taxon>Chordata</taxon>
        <taxon>Craniata</taxon>
        <taxon>Vertebrata</taxon>
        <taxon>Euteleostomi</taxon>
        <taxon>Mammalia</taxon>
        <taxon>Eutheria</taxon>
        <taxon>Laurasiatheria</taxon>
        <taxon>Artiodactyla</taxon>
        <taxon>Ruminantia</taxon>
        <taxon>Pecora</taxon>
        <taxon>Cervidae</taxon>
        <taxon>Odocoileinae</taxon>
        <taxon>Rangifer</taxon>
    </lineage>
</organism>
<comment type="caution">
    <text evidence="1">The sequence shown here is derived from an EMBL/GenBank/DDBJ whole genome shotgun (WGS) entry which is preliminary data.</text>
</comment>